<dbReference type="InterPro" id="IPR042266">
    <property type="entry name" value="PPPDE_sf"/>
</dbReference>
<dbReference type="Gene3D" id="3.90.1720.30">
    <property type="entry name" value="PPPDE domains"/>
    <property type="match status" value="1"/>
</dbReference>
<comment type="similarity">
    <text evidence="1">Belongs to the DeSI family.</text>
</comment>
<dbReference type="GO" id="GO:0070646">
    <property type="term" value="P:protein modification by small protein removal"/>
    <property type="evidence" value="ECO:0007669"/>
    <property type="project" value="TreeGrafter"/>
</dbReference>
<dbReference type="VEuPathDB" id="CryptoDB:Cvel_14041"/>
<feature type="region of interest" description="Disordered" evidence="4">
    <location>
        <begin position="420"/>
        <end position="460"/>
    </location>
</feature>
<name>A0A0G4IFK0_9ALVE</name>
<accession>A0A0G4IFK0</accession>
<feature type="compositionally biased region" description="Low complexity" evidence="4">
    <location>
        <begin position="716"/>
        <end position="729"/>
    </location>
</feature>
<dbReference type="GO" id="GO:0008233">
    <property type="term" value="F:peptidase activity"/>
    <property type="evidence" value="ECO:0007669"/>
    <property type="project" value="UniProtKB-KW"/>
</dbReference>
<feature type="compositionally biased region" description="Pro residues" evidence="4">
    <location>
        <begin position="612"/>
        <end position="624"/>
    </location>
</feature>
<feature type="compositionally biased region" description="Basic and acidic residues" evidence="4">
    <location>
        <begin position="382"/>
        <end position="393"/>
    </location>
</feature>
<feature type="region of interest" description="Disordered" evidence="4">
    <location>
        <begin position="560"/>
        <end position="668"/>
    </location>
</feature>
<dbReference type="PROSITE" id="PS51858">
    <property type="entry name" value="PPPDE"/>
    <property type="match status" value="1"/>
</dbReference>
<feature type="region of interest" description="Disordered" evidence="4">
    <location>
        <begin position="310"/>
        <end position="393"/>
    </location>
</feature>
<evidence type="ECO:0000256" key="1">
    <source>
        <dbReference type="ARBA" id="ARBA00008140"/>
    </source>
</evidence>
<feature type="compositionally biased region" description="Pro residues" evidence="4">
    <location>
        <begin position="569"/>
        <end position="585"/>
    </location>
</feature>
<feature type="region of interest" description="Disordered" evidence="4">
    <location>
        <begin position="716"/>
        <end position="813"/>
    </location>
</feature>
<dbReference type="PANTHER" id="PTHR12378">
    <property type="entry name" value="DESUMOYLATING ISOPEPTIDASE"/>
    <property type="match status" value="1"/>
</dbReference>
<proteinExistence type="inferred from homology"/>
<evidence type="ECO:0000256" key="4">
    <source>
        <dbReference type="SAM" id="MobiDB-lite"/>
    </source>
</evidence>
<dbReference type="EMBL" id="CDMZ01005936">
    <property type="protein sequence ID" value="CEM56047.1"/>
    <property type="molecule type" value="Genomic_DNA"/>
</dbReference>
<gene>
    <name evidence="6" type="ORF">Cvel_14041</name>
</gene>
<evidence type="ECO:0000313" key="6">
    <source>
        <dbReference type="EMBL" id="CEM56047.1"/>
    </source>
</evidence>
<dbReference type="Pfam" id="PF05903">
    <property type="entry name" value="Peptidase_C97"/>
    <property type="match status" value="1"/>
</dbReference>
<sequence>MDTDVDNIWREIHADSDQFERATGFSRCLGGEFEGVVLSPECVPPQSPLLPPTYDLWLGPHSILLRPQYKMTRHYRQHRIPVALSCVQIPFQNIRLMRFSQDPEGSMDKVGSLLAIEMVNGHVFLLATLINNGLWDWRLVRAFREVLHQQSRTGARPFLSWRWLEELQWPDFREKTEYTVSRDSNQSFSAPAAEELQRLESLYDSLLQGLRDRFPGELTTEGLQHPSFPSDWRSPRSSSLARPVTPLWFLVLEAWVKRAASPEESFRVAQSHAESTRLFSYVEGQRIRTNRRGGTLTVFDDTPLIPTRLPSVISESEVRSETASRMGGKVSLPPPSTPVCQSPPQTPRRTERGGDSERETLHPISLTRVPDTSNPSSPPRLSDLDSSDKPNREEDERWILDALDAAADCTDLLRELGEEIKAERRNPSTESNLAHEKGTLRESDLASTLEEEKGEKEGGEGVFRERDATARVLCGEKHEEEAQGEKELMTREAKTSMQIPINAEGTLSPPPAPTAPPASISTRAVALIFCWGSAVADFSARSFSAAQDMAKDLFFSTDNSGPAATVTPQKPPPAPASTPPAPLAPAVPLEISNSNSSADSGNQRSSRKFNPVPTPVAPRQPPPDDSLDGDPIGGLPSVGEMSLEEVGMQPSALNPQSPPIVAAAADHRAEARRTLSHSTGMTVVSSLLPPGGCDSLSPSPSRSPTISVSVASSSPIVEFSPASPPSSGSFKTVPPLLTLREKTAEGAEEEEDGLDAGPRQTVPTSREMHPSTSSANRGKGGPPQSACVGMPRRARGDSPLEAEEEMSVPTEEPHRMIPPTFLVPSQFAQQQHGEGEERQSLARAAQQVFSQEDLRTRIFDFALSVPARPVRLRVYNLSREWKWVNRLKGLRQHLLEGGGAYHVSVEVDGVEWHYGAEKEKEFASCGITAWNPDELDFYGAVDHVVELGETRVPRWRIVKILDRMYDNDGFHTHGYLLYSRNCVHFVDTFLSHLAEADTGVHRMPPRYLRAHELARGVHNWLSGGKLDRFPEVTPRDPLAVQAALPRHTLDRCKLYDPRPKGAVLRLRGEDFFFPDQLP</sequence>
<protein>
    <recommendedName>
        <fullName evidence="5">PPPDE domain-containing protein</fullName>
    </recommendedName>
</protein>
<evidence type="ECO:0000256" key="3">
    <source>
        <dbReference type="ARBA" id="ARBA00022801"/>
    </source>
</evidence>
<dbReference type="InterPro" id="IPR008580">
    <property type="entry name" value="PPPDE_dom"/>
</dbReference>
<dbReference type="GO" id="GO:0006508">
    <property type="term" value="P:proteolysis"/>
    <property type="evidence" value="ECO:0007669"/>
    <property type="project" value="UniProtKB-KW"/>
</dbReference>
<feature type="domain" description="PPPDE" evidence="5">
    <location>
        <begin position="868"/>
        <end position="1022"/>
    </location>
</feature>
<feature type="compositionally biased region" description="Polar residues" evidence="4">
    <location>
        <begin position="591"/>
        <end position="604"/>
    </location>
</feature>
<feature type="compositionally biased region" description="Basic and acidic residues" evidence="4">
    <location>
        <begin position="348"/>
        <end position="361"/>
    </location>
</feature>
<dbReference type="SMART" id="SM01179">
    <property type="entry name" value="DUF862"/>
    <property type="match status" value="1"/>
</dbReference>
<keyword evidence="3" id="KW-0378">Hydrolase</keyword>
<organism evidence="6">
    <name type="scientific">Chromera velia CCMP2878</name>
    <dbReference type="NCBI Taxonomy" id="1169474"/>
    <lineage>
        <taxon>Eukaryota</taxon>
        <taxon>Sar</taxon>
        <taxon>Alveolata</taxon>
        <taxon>Colpodellida</taxon>
        <taxon>Chromeraceae</taxon>
        <taxon>Chromera</taxon>
    </lineage>
</organism>
<reference evidence="6" key="1">
    <citation type="submission" date="2014-11" db="EMBL/GenBank/DDBJ databases">
        <authorList>
            <person name="Otto D Thomas"/>
            <person name="Naeem Raeece"/>
        </authorList>
    </citation>
    <scope>NUCLEOTIDE SEQUENCE</scope>
</reference>
<keyword evidence="2" id="KW-0645">Protease</keyword>
<dbReference type="AlphaFoldDB" id="A0A0G4IFK0"/>
<evidence type="ECO:0000256" key="2">
    <source>
        <dbReference type="ARBA" id="ARBA00022670"/>
    </source>
</evidence>
<evidence type="ECO:0000259" key="5">
    <source>
        <dbReference type="PROSITE" id="PS51858"/>
    </source>
</evidence>